<dbReference type="InterPro" id="IPR003473">
    <property type="entry name" value="NadA"/>
</dbReference>
<dbReference type="SUPFAM" id="SSF142754">
    <property type="entry name" value="NadA-like"/>
    <property type="match status" value="1"/>
</dbReference>
<dbReference type="UniPathway" id="UPA00253">
    <property type="reaction ID" value="UER00327"/>
</dbReference>
<dbReference type="AlphaFoldDB" id="A0A804N2M9"/>
<evidence type="ECO:0000256" key="1">
    <source>
        <dbReference type="ARBA" id="ARBA00001966"/>
    </source>
</evidence>
<evidence type="ECO:0000256" key="14">
    <source>
        <dbReference type="ARBA" id="ARBA00052166"/>
    </source>
</evidence>
<keyword evidence="20" id="KW-1267">Proteomics identification</keyword>
<dbReference type="FunFam" id="3.40.50.10800:FF:000008">
    <property type="entry name" value="Quinolinate synthase chloroplastic"/>
    <property type="match status" value="1"/>
</dbReference>
<dbReference type="EnsemblPlants" id="Zm00001eb130060_T004">
    <property type="protein sequence ID" value="Zm00001eb130060_P004"/>
    <property type="gene ID" value="Zm00001eb130060"/>
</dbReference>
<sequence length="623" mass="67717">MDAAAAASLLPRAAASSLLPRRVLSPLHVSRSGLLPRQSSFLAARCAHSRAPPPHPPLPRADCDDAAAKAHPRLRLRLLAEEFRALPSDADRARRLLSLAAALPRLPEPDRAQGNRVMGCVARVWLVARCNASTGWRMWFSADSDSDLSRGYCACLVAALDGAKPEDVLAVDPADPDLAPLGAGTTAAWSRASTWHNVLVGMQKRARTAIAAREGRHPGKPFPSLVIARDGAVSAQGSYAEAQVVVYRMSSEPIGCSLADAASSCEYTHFLREASRCYPSLHVIYINTSLETKAHAHELVPTITCTSSNVVPTILQAFSQIPNVNVWYGPDSYMGANIADLFQRMATMSDEEIAKIHPDHNRKSLSSLLPRLHYYQSGNCMVHDMFGHEVVEKIKEQYCDAFLTAHFEVPGEMFSLAMEAKQRGMGVVGSTQNILDFIKDHVMGALDKNVDEHLQFVLGTESGMITSIVAAVQELLHFYSSQERANIKVEIVFPVSSDAISKTSNGSHHVGSSMATDLDNLTIVPGVSSGEGCSIHGGCASCPYMKMNTLGSLIKICHQLPDKNNKLSVYQANRINVRTPLGKSVAEVGCEPILHMRHFQKTRRLPNKLVHQVVHGNGDKPLQ</sequence>
<dbReference type="Gene3D" id="3.40.50.10800">
    <property type="entry name" value="NadA-like"/>
    <property type="match status" value="2"/>
</dbReference>
<gene>
    <name evidence="18" type="primary">LOC103650090</name>
</gene>
<dbReference type="PANTHER" id="PTHR30573:SF0">
    <property type="entry name" value="QUINOLINATE SYNTHASE, CHLOROPLASTIC"/>
    <property type="match status" value="1"/>
</dbReference>
<dbReference type="PANTHER" id="PTHR30573">
    <property type="entry name" value="QUINOLINATE SYNTHETASE A"/>
    <property type="match status" value="1"/>
</dbReference>
<evidence type="ECO:0007829" key="20">
    <source>
        <dbReference type="PeptideAtlas" id="A0A804N2M9"/>
    </source>
</evidence>
<comment type="similarity">
    <text evidence="15">Belongs to the quinolinate synthase family. Type 1 subfamily.</text>
</comment>
<dbReference type="Gramene" id="Zm00001eb130060_T004">
    <property type="protein sequence ID" value="Zm00001eb130060_P004"/>
    <property type="gene ID" value="Zm00001eb130060"/>
</dbReference>
<evidence type="ECO:0000256" key="7">
    <source>
        <dbReference type="ARBA" id="ARBA00022640"/>
    </source>
</evidence>
<proteinExistence type="evidence at protein level"/>
<evidence type="ECO:0000256" key="11">
    <source>
        <dbReference type="ARBA" id="ARBA00022946"/>
    </source>
</evidence>
<evidence type="ECO:0000259" key="17">
    <source>
        <dbReference type="Pfam" id="PF02657"/>
    </source>
</evidence>
<reference evidence="19" key="1">
    <citation type="submission" date="2015-12" db="EMBL/GenBank/DDBJ databases">
        <title>Update maize B73 reference genome by single molecule sequencing technologies.</title>
        <authorList>
            <consortium name="Maize Genome Sequencing Project"/>
            <person name="Ware D."/>
        </authorList>
    </citation>
    <scope>NUCLEOTIDE SEQUENCE [LARGE SCALE GENOMIC DNA]</scope>
    <source>
        <strain evidence="19">cv. B73</strain>
    </source>
</reference>
<name>A0A804N2M9_MAIZE</name>
<evidence type="ECO:0000256" key="5">
    <source>
        <dbReference type="ARBA" id="ARBA00022485"/>
    </source>
</evidence>
<dbReference type="Proteomes" id="UP000007305">
    <property type="component" value="Chromosome 3"/>
</dbReference>
<reference evidence="18" key="3">
    <citation type="submission" date="2021-05" db="UniProtKB">
        <authorList>
            <consortium name="EnsemblPlants"/>
        </authorList>
    </citation>
    <scope>IDENTIFICATION</scope>
    <source>
        <strain evidence="18">cv. B73</strain>
    </source>
</reference>
<feature type="domain" description="Fe-S metabolism associated" evidence="17">
    <location>
        <begin position="81"/>
        <end position="204"/>
    </location>
</feature>
<dbReference type="GO" id="GO:0051539">
    <property type="term" value="F:4 iron, 4 sulfur cluster binding"/>
    <property type="evidence" value="ECO:0007669"/>
    <property type="project" value="UniProtKB-KW"/>
</dbReference>
<evidence type="ECO:0000313" key="19">
    <source>
        <dbReference type="Proteomes" id="UP000007305"/>
    </source>
</evidence>
<dbReference type="GO" id="GO:0009507">
    <property type="term" value="C:chloroplast"/>
    <property type="evidence" value="ECO:0007669"/>
    <property type="project" value="UniProtKB-SubCell"/>
</dbReference>
<dbReference type="Pfam" id="PF02657">
    <property type="entry name" value="SufE"/>
    <property type="match status" value="1"/>
</dbReference>
<evidence type="ECO:0000313" key="18">
    <source>
        <dbReference type="EnsemblPlants" id="Zm00001eb130060_P004"/>
    </source>
</evidence>
<keyword evidence="6" id="KW-0150">Chloroplast</keyword>
<dbReference type="GO" id="GO:0046872">
    <property type="term" value="F:metal ion binding"/>
    <property type="evidence" value="ECO:0007669"/>
    <property type="project" value="UniProtKB-KW"/>
</dbReference>
<dbReference type="GO" id="GO:0009435">
    <property type="term" value="P:NAD+ biosynthetic process"/>
    <property type="evidence" value="ECO:0007669"/>
    <property type="project" value="UniProtKB-UniPathway"/>
</dbReference>
<accession>A0A804N2M9</accession>
<comment type="catalytic activity">
    <reaction evidence="14">
        <text>iminosuccinate + dihydroxyacetone phosphate = quinolinate + phosphate + 2 H2O + H(+)</text>
        <dbReference type="Rhea" id="RHEA:25888"/>
        <dbReference type="ChEBI" id="CHEBI:15377"/>
        <dbReference type="ChEBI" id="CHEBI:15378"/>
        <dbReference type="ChEBI" id="CHEBI:29959"/>
        <dbReference type="ChEBI" id="CHEBI:43474"/>
        <dbReference type="ChEBI" id="CHEBI:57642"/>
        <dbReference type="ChEBI" id="CHEBI:77875"/>
        <dbReference type="EC" id="2.5.1.72"/>
    </reaction>
</comment>
<comment type="pathway">
    <text evidence="3">Cofactor biosynthesis; NAD(+) biosynthesis; quinolinate from iminoaspartate: step 1/1.</text>
</comment>
<dbReference type="InterPro" id="IPR003808">
    <property type="entry name" value="Fe-S_metab-assoc_dom"/>
</dbReference>
<keyword evidence="12" id="KW-0408">Iron</keyword>
<comment type="subcellular location">
    <subcellularLocation>
        <location evidence="2">Plastid</location>
        <location evidence="2">Chloroplast</location>
    </subcellularLocation>
</comment>
<evidence type="ECO:0000256" key="4">
    <source>
        <dbReference type="ARBA" id="ARBA00012669"/>
    </source>
</evidence>
<keyword evidence="19" id="KW-1185">Reference proteome</keyword>
<evidence type="ECO:0000256" key="16">
    <source>
        <dbReference type="ARBA" id="ARBA00073351"/>
    </source>
</evidence>
<evidence type="ECO:0000256" key="3">
    <source>
        <dbReference type="ARBA" id="ARBA00005065"/>
    </source>
</evidence>
<dbReference type="Gene3D" id="3.90.1010.10">
    <property type="match status" value="1"/>
</dbReference>
<evidence type="ECO:0000256" key="6">
    <source>
        <dbReference type="ARBA" id="ARBA00022528"/>
    </source>
</evidence>
<dbReference type="SUPFAM" id="SSF82649">
    <property type="entry name" value="SufE/NifU"/>
    <property type="match status" value="1"/>
</dbReference>
<evidence type="ECO:0000256" key="9">
    <source>
        <dbReference type="ARBA" id="ARBA00022679"/>
    </source>
</evidence>
<protein>
    <recommendedName>
        <fullName evidence="16">Quinolinate synthase, chloroplastic</fullName>
        <ecNumber evidence="4">2.5.1.72</ecNumber>
    </recommendedName>
</protein>
<dbReference type="Pfam" id="PF02445">
    <property type="entry name" value="NadA"/>
    <property type="match status" value="1"/>
</dbReference>
<evidence type="ECO:0000256" key="8">
    <source>
        <dbReference type="ARBA" id="ARBA00022642"/>
    </source>
</evidence>
<keyword evidence="13" id="KW-0411">Iron-sulfur</keyword>
<evidence type="ECO:0000256" key="12">
    <source>
        <dbReference type="ARBA" id="ARBA00023004"/>
    </source>
</evidence>
<keyword evidence="5" id="KW-0004">4Fe-4S</keyword>
<dbReference type="InterPro" id="IPR036094">
    <property type="entry name" value="NadA_sf"/>
</dbReference>
<keyword evidence="9" id="KW-0808">Transferase</keyword>
<dbReference type="GO" id="GO:0008987">
    <property type="term" value="F:quinolinate synthetase A activity"/>
    <property type="evidence" value="ECO:0007669"/>
    <property type="project" value="InterPro"/>
</dbReference>
<organism evidence="18 19">
    <name type="scientific">Zea mays</name>
    <name type="common">Maize</name>
    <dbReference type="NCBI Taxonomy" id="4577"/>
    <lineage>
        <taxon>Eukaryota</taxon>
        <taxon>Viridiplantae</taxon>
        <taxon>Streptophyta</taxon>
        <taxon>Embryophyta</taxon>
        <taxon>Tracheophyta</taxon>
        <taxon>Spermatophyta</taxon>
        <taxon>Magnoliopsida</taxon>
        <taxon>Liliopsida</taxon>
        <taxon>Poales</taxon>
        <taxon>Poaceae</taxon>
        <taxon>PACMAD clade</taxon>
        <taxon>Panicoideae</taxon>
        <taxon>Andropogonodae</taxon>
        <taxon>Andropogoneae</taxon>
        <taxon>Tripsacinae</taxon>
        <taxon>Zea</taxon>
    </lineage>
</organism>
<dbReference type="FunFam" id="3.40.50.10800:FF:000006">
    <property type="entry name" value="Quinolinate synthase, chloroplastic"/>
    <property type="match status" value="1"/>
</dbReference>
<keyword evidence="11" id="KW-0809">Transit peptide</keyword>
<keyword evidence="8" id="KW-0662">Pyridine nucleotide biosynthesis</keyword>
<dbReference type="EC" id="2.5.1.72" evidence="4"/>
<comment type="cofactor">
    <cofactor evidence="1">
        <name>[4Fe-4S] cluster</name>
        <dbReference type="ChEBI" id="CHEBI:49883"/>
    </cofactor>
</comment>
<reference evidence="18" key="2">
    <citation type="submission" date="2019-07" db="EMBL/GenBank/DDBJ databases">
        <authorList>
            <person name="Seetharam A."/>
            <person name="Woodhouse M."/>
            <person name="Cannon E."/>
        </authorList>
    </citation>
    <scope>NUCLEOTIDE SEQUENCE [LARGE SCALE GENOMIC DNA]</scope>
    <source>
        <strain evidence="18">cv. B73</strain>
    </source>
</reference>
<evidence type="ECO:0000256" key="15">
    <source>
        <dbReference type="ARBA" id="ARBA00061471"/>
    </source>
</evidence>
<evidence type="ECO:0000256" key="13">
    <source>
        <dbReference type="ARBA" id="ARBA00023014"/>
    </source>
</evidence>
<evidence type="ECO:0000256" key="2">
    <source>
        <dbReference type="ARBA" id="ARBA00004229"/>
    </source>
</evidence>
<evidence type="ECO:0000256" key="10">
    <source>
        <dbReference type="ARBA" id="ARBA00022723"/>
    </source>
</evidence>
<keyword evidence="10" id="KW-0479">Metal-binding</keyword>
<keyword evidence="7" id="KW-0934">Plastid</keyword>